<proteinExistence type="predicted"/>
<gene>
    <name evidence="3" type="ORF">ACFFT3_01615</name>
</gene>
<evidence type="ECO:0000256" key="1">
    <source>
        <dbReference type="SAM" id="MobiDB-lite"/>
    </source>
</evidence>
<dbReference type="EMBL" id="JBHMDX010000001">
    <property type="protein sequence ID" value="MFB9270571.1"/>
    <property type="molecule type" value="Genomic_DNA"/>
</dbReference>
<evidence type="ECO:0008006" key="5">
    <source>
        <dbReference type="Google" id="ProtNLM"/>
    </source>
</evidence>
<dbReference type="PROSITE" id="PS51257">
    <property type="entry name" value="PROKAR_LIPOPROTEIN"/>
    <property type="match status" value="1"/>
</dbReference>
<accession>A0ABV5JXX6</accession>
<dbReference type="RefSeq" id="WP_158283788.1">
    <property type="nucleotide sequence ID" value="NZ_BMNS01000001.1"/>
</dbReference>
<keyword evidence="4" id="KW-1185">Reference proteome</keyword>
<reference evidence="3 4" key="1">
    <citation type="submission" date="2024-09" db="EMBL/GenBank/DDBJ databases">
        <authorList>
            <person name="Sun Q."/>
            <person name="Mori K."/>
        </authorList>
    </citation>
    <scope>NUCLEOTIDE SEQUENCE [LARGE SCALE GENOMIC DNA]</scope>
    <source>
        <strain evidence="3 4">JCM 13034</strain>
    </source>
</reference>
<feature type="chain" id="PRO_5045100875" description="Secreted protein" evidence="2">
    <location>
        <begin position="20"/>
        <end position="50"/>
    </location>
</feature>
<name>A0ABV5JXX6_9FLAO</name>
<sequence>MKSIKFIFALLLVSTLSIACTSDSAEEEQLYAQEQATGDDGTADVMRTRD</sequence>
<evidence type="ECO:0000256" key="2">
    <source>
        <dbReference type="SAM" id="SignalP"/>
    </source>
</evidence>
<dbReference type="Proteomes" id="UP001589665">
    <property type="component" value="Unassembled WGS sequence"/>
</dbReference>
<feature type="signal peptide" evidence="2">
    <location>
        <begin position="1"/>
        <end position="19"/>
    </location>
</feature>
<protein>
    <recommendedName>
        <fullName evidence="5">Secreted protein</fullName>
    </recommendedName>
</protein>
<organism evidence="3 4">
    <name type="scientific">Lutibacter litoralis</name>
    <dbReference type="NCBI Taxonomy" id="321268"/>
    <lineage>
        <taxon>Bacteria</taxon>
        <taxon>Pseudomonadati</taxon>
        <taxon>Bacteroidota</taxon>
        <taxon>Flavobacteriia</taxon>
        <taxon>Flavobacteriales</taxon>
        <taxon>Flavobacteriaceae</taxon>
        <taxon>Lutibacter</taxon>
    </lineage>
</organism>
<evidence type="ECO:0000313" key="3">
    <source>
        <dbReference type="EMBL" id="MFB9270571.1"/>
    </source>
</evidence>
<keyword evidence="2" id="KW-0732">Signal</keyword>
<feature type="region of interest" description="Disordered" evidence="1">
    <location>
        <begin position="31"/>
        <end position="50"/>
    </location>
</feature>
<comment type="caution">
    <text evidence="3">The sequence shown here is derived from an EMBL/GenBank/DDBJ whole genome shotgun (WGS) entry which is preliminary data.</text>
</comment>
<evidence type="ECO:0000313" key="4">
    <source>
        <dbReference type="Proteomes" id="UP001589665"/>
    </source>
</evidence>